<gene>
    <name evidence="1" type="ORF">FHS09_001848</name>
</gene>
<comment type="caution">
    <text evidence="1">The sequence shown here is derived from an EMBL/GenBank/DDBJ whole genome shotgun (WGS) entry which is preliminary data.</text>
</comment>
<protein>
    <submittedName>
        <fullName evidence="1">Heme-degrading monooxygenase HmoA</fullName>
    </submittedName>
</protein>
<dbReference type="EMBL" id="JACHWZ010000007">
    <property type="protein sequence ID" value="MBB3061018.1"/>
    <property type="molecule type" value="Genomic_DNA"/>
</dbReference>
<organism evidence="1 2">
    <name type="scientific">Microbulbifer rhizosphaerae</name>
    <dbReference type="NCBI Taxonomy" id="1562603"/>
    <lineage>
        <taxon>Bacteria</taxon>
        <taxon>Pseudomonadati</taxon>
        <taxon>Pseudomonadota</taxon>
        <taxon>Gammaproteobacteria</taxon>
        <taxon>Cellvibrionales</taxon>
        <taxon>Microbulbiferaceae</taxon>
        <taxon>Microbulbifer</taxon>
    </lineage>
</organism>
<evidence type="ECO:0000313" key="1">
    <source>
        <dbReference type="EMBL" id="MBB3061018.1"/>
    </source>
</evidence>
<keyword evidence="2" id="KW-1185">Reference proteome</keyword>
<dbReference type="RefSeq" id="WP_183459032.1">
    <property type="nucleotide sequence ID" value="NZ_JACHWZ010000007.1"/>
</dbReference>
<dbReference type="AlphaFoldDB" id="A0A7W4Z8P3"/>
<dbReference type="GO" id="GO:0004497">
    <property type="term" value="F:monooxygenase activity"/>
    <property type="evidence" value="ECO:0007669"/>
    <property type="project" value="UniProtKB-KW"/>
</dbReference>
<sequence>MYAREWKCRVPQKHREGFTRYLYQTGIKDSSSLPGYRGAQVFCRTLDGEAEITLITYLGSLNAIKAFAGEAIDRARLYPEDDSYELEPDLSVQHYEVVEHRFEPLHCKARWSKWK</sequence>
<keyword evidence="1" id="KW-0560">Oxidoreductase</keyword>
<proteinExistence type="predicted"/>
<accession>A0A7W4Z8P3</accession>
<keyword evidence="1" id="KW-0503">Monooxygenase</keyword>
<evidence type="ECO:0000313" key="2">
    <source>
        <dbReference type="Proteomes" id="UP000535937"/>
    </source>
</evidence>
<dbReference type="Proteomes" id="UP000535937">
    <property type="component" value="Unassembled WGS sequence"/>
</dbReference>
<reference evidence="1 2" key="1">
    <citation type="submission" date="2020-08" db="EMBL/GenBank/DDBJ databases">
        <title>Genomic Encyclopedia of Type Strains, Phase III (KMG-III): the genomes of soil and plant-associated and newly described type strains.</title>
        <authorList>
            <person name="Whitman W."/>
        </authorList>
    </citation>
    <scope>NUCLEOTIDE SEQUENCE [LARGE SCALE GENOMIC DNA]</scope>
    <source>
        <strain evidence="1 2">CECT 8799</strain>
    </source>
</reference>
<name>A0A7W4Z8P3_9GAMM</name>